<reference evidence="1 2" key="1">
    <citation type="journal article" date="2012" name="Appl. Environ. Microbiol.">
        <title>Involvement of two latex-clearing proteins during rubber degradation and insights into the subsequent degradation pathway revealed by the genome sequence of Gordonia polyisoprenivorans strain VH2.</title>
        <authorList>
            <person name="Hiessl S."/>
            <person name="Schuldes J."/>
            <person name="Thurmer A."/>
            <person name="Halbsguth T."/>
            <person name="Broker D."/>
            <person name="Angelov A."/>
            <person name="Liebl W."/>
            <person name="Daniel R."/>
            <person name="Steinbuchel A."/>
        </authorList>
    </citation>
    <scope>NUCLEOTIDE SEQUENCE [LARGE SCALE GENOMIC DNA]</scope>
    <source>
        <strain evidence="2">DSM 44266 / VH2</strain>
    </source>
</reference>
<organism evidence="1 2">
    <name type="scientific">Gordonia polyisoprenivorans (strain DSM 44266 / VH2)</name>
    <dbReference type="NCBI Taxonomy" id="1112204"/>
    <lineage>
        <taxon>Bacteria</taxon>
        <taxon>Bacillati</taxon>
        <taxon>Actinomycetota</taxon>
        <taxon>Actinomycetes</taxon>
        <taxon>Mycobacteriales</taxon>
        <taxon>Gordoniaceae</taxon>
        <taxon>Gordonia</taxon>
    </lineage>
</organism>
<accession>H6MTT5</accession>
<dbReference type="eggNOG" id="ENOG50325ZW">
    <property type="taxonomic scope" value="Bacteria"/>
</dbReference>
<gene>
    <name evidence="1" type="ordered locus">GPOL_c41600</name>
</gene>
<dbReference type="AlphaFoldDB" id="H6MTT5"/>
<keyword evidence="2" id="KW-1185">Reference proteome</keyword>
<protein>
    <submittedName>
        <fullName evidence="1">Uncharacterized protein</fullName>
    </submittedName>
</protein>
<dbReference type="EMBL" id="CP003119">
    <property type="protein sequence ID" value="AFA75166.1"/>
    <property type="molecule type" value="Genomic_DNA"/>
</dbReference>
<evidence type="ECO:0000313" key="1">
    <source>
        <dbReference type="EMBL" id="AFA75166.1"/>
    </source>
</evidence>
<dbReference type="Proteomes" id="UP000009154">
    <property type="component" value="Chromosome"/>
</dbReference>
<name>H6MTT5_GORPV</name>
<evidence type="ECO:0000313" key="2">
    <source>
        <dbReference type="Proteomes" id="UP000009154"/>
    </source>
</evidence>
<dbReference type="KEGG" id="gpo:GPOL_c41600"/>
<proteinExistence type="predicted"/>
<dbReference type="HOGENOM" id="CLU_2508056_0_0_11"/>
<sequence length="85" mass="8624">MVLGGPCLESEASTFGTAADGTSLVCTYLGAGGGYQWVQHAQTDGEVHNVGDPCDSSGPPVSETPDGKAIMCVSDGTITSWQYGP</sequence>